<dbReference type="PANTHER" id="PTHR38663">
    <property type="match status" value="1"/>
</dbReference>
<reference evidence="2 3" key="1">
    <citation type="submission" date="2017-10" db="EMBL/GenBank/DDBJ databases">
        <title>Bacillus sp. nov., a halophilic bacterium isolated from a Keqin Lake.</title>
        <authorList>
            <person name="Wang H."/>
        </authorList>
    </citation>
    <scope>NUCLEOTIDE SEQUENCE [LARGE SCALE GENOMIC DNA]</scope>
    <source>
        <strain evidence="2 3">KQ-12</strain>
    </source>
</reference>
<dbReference type="Proteomes" id="UP000248214">
    <property type="component" value="Unassembled WGS sequence"/>
</dbReference>
<dbReference type="Gene3D" id="3.50.50.60">
    <property type="entry name" value="FAD/NAD(P)-binding domain"/>
    <property type="match status" value="1"/>
</dbReference>
<evidence type="ECO:0000259" key="1">
    <source>
        <dbReference type="Pfam" id="PF13454"/>
    </source>
</evidence>
<gene>
    <name evidence="2" type="ORF">CR194_14700</name>
</gene>
<dbReference type="PRINTS" id="PR00368">
    <property type="entry name" value="FADPNR"/>
</dbReference>
<dbReference type="AlphaFoldDB" id="A0A323TCW8"/>
<comment type="caution">
    <text evidence="2">The sequence shown here is derived from an EMBL/GenBank/DDBJ whole genome shotgun (WGS) entry which is preliminary data.</text>
</comment>
<dbReference type="InterPro" id="IPR038732">
    <property type="entry name" value="HpyO/CreE_NAD-binding"/>
</dbReference>
<dbReference type="Pfam" id="PF13454">
    <property type="entry name" value="NAD_binding_9"/>
    <property type="match status" value="1"/>
</dbReference>
<keyword evidence="3" id="KW-1185">Reference proteome</keyword>
<evidence type="ECO:0000313" key="3">
    <source>
        <dbReference type="Proteomes" id="UP000248214"/>
    </source>
</evidence>
<dbReference type="EMBL" id="PDOD01000003">
    <property type="protein sequence ID" value="PYZ92889.1"/>
    <property type="molecule type" value="Genomic_DNA"/>
</dbReference>
<dbReference type="PANTHER" id="PTHR38663:SF1">
    <property type="entry name" value="L-ORNITHINE N(5)-MONOOXYGENASE"/>
    <property type="match status" value="1"/>
</dbReference>
<dbReference type="SUPFAM" id="SSF51905">
    <property type="entry name" value="FAD/NAD(P)-binding domain"/>
    <property type="match status" value="2"/>
</dbReference>
<organism evidence="2 3">
    <name type="scientific">Salipaludibacillus keqinensis</name>
    <dbReference type="NCBI Taxonomy" id="2045207"/>
    <lineage>
        <taxon>Bacteria</taxon>
        <taxon>Bacillati</taxon>
        <taxon>Bacillota</taxon>
        <taxon>Bacilli</taxon>
        <taxon>Bacillales</taxon>
        <taxon>Bacillaceae</taxon>
    </lineage>
</organism>
<dbReference type="OrthoDB" id="370110at2"/>
<accession>A0A323TCW8</accession>
<dbReference type="InterPro" id="IPR036188">
    <property type="entry name" value="FAD/NAD-bd_sf"/>
</dbReference>
<feature type="domain" description="FAD-dependent urate hydroxylase HpyO/Asp monooxygenase CreE-like FAD/NAD(P)-binding" evidence="1">
    <location>
        <begin position="5"/>
        <end position="149"/>
    </location>
</feature>
<name>A0A323TCW8_9BACI</name>
<proteinExistence type="predicted"/>
<dbReference type="RefSeq" id="WP_110610437.1">
    <property type="nucleotide sequence ID" value="NZ_PDOD01000003.1"/>
</dbReference>
<sequence length="394" mass="44392">MKEWVIVGGGIQGITVAIHLIEKNIAKATNIAIIDPHDQPLEKWKRMTTRIGMPYLRSPFVHHLSSSPFSLDQFGKKFGGRSKMFLGRYHRPKLSLFNEHCEELLEHHRLKESWVKGHVNGLKKLPKGWSISLETGRSIHAKHVVLAIGLSHQLYIPDILLNEKKKGARISHIFEDQLNINKLHSQITVIGGGITAAHTAITLSERCPGQVTMIKRHPFRVHSFDSDPGWLGPKYMTSFSKLTDYSERRACIHLARHRGSITRELHLKLQKLSNNHKLKIKTMDMSQVSSEKDGSTLLIDEQRQIRHKTKNIICCTGFSPSQPGGRWLKAVIQTYSLPCSQCGYPIVDRSLMWEDHLYVSGALAELEIGPTARNISGAQKAAQRITSSYTATSS</sequence>
<evidence type="ECO:0000313" key="2">
    <source>
        <dbReference type="EMBL" id="PYZ92889.1"/>
    </source>
</evidence>
<protein>
    <recommendedName>
        <fullName evidence="1">FAD-dependent urate hydroxylase HpyO/Asp monooxygenase CreE-like FAD/NAD(P)-binding domain-containing protein</fullName>
    </recommendedName>
</protein>